<dbReference type="Proteomes" id="UP000005309">
    <property type="component" value="Unassembled WGS sequence"/>
</dbReference>
<dbReference type="GO" id="GO:0008817">
    <property type="term" value="F:corrinoid adenosyltransferase activity"/>
    <property type="evidence" value="ECO:0007669"/>
    <property type="project" value="UniProtKB-EC"/>
</dbReference>
<gene>
    <name evidence="1" type="primary">cobO</name>
    <name evidence="1" type="ORF">HMPREF0908_0712</name>
</gene>
<dbReference type="EMBL" id="ACLA01000010">
    <property type="protein sequence ID" value="EEQ48982.1"/>
    <property type="molecule type" value="Genomic_DNA"/>
</dbReference>
<accession>C4V2G8</accession>
<dbReference type="OrthoDB" id="9810309at2"/>
<dbReference type="PIRSF" id="PIRSF015617">
    <property type="entry name" value="Adensltrnsf_CobA"/>
    <property type="match status" value="1"/>
</dbReference>
<dbReference type="RefSeq" id="WP_006689447.1">
    <property type="nucleotide sequence ID" value="NZ_GG694006.1"/>
</dbReference>
<keyword evidence="1" id="KW-0808">Transferase</keyword>
<dbReference type="eggNOG" id="COG2109">
    <property type="taxonomic scope" value="Bacteria"/>
</dbReference>
<dbReference type="Gene3D" id="3.40.50.300">
    <property type="entry name" value="P-loop containing nucleotide triphosphate hydrolases"/>
    <property type="match status" value="1"/>
</dbReference>
<dbReference type="HOGENOM" id="CLU_088595_0_0_9"/>
<dbReference type="NCBIfam" id="NF004637">
    <property type="entry name" value="PRK05986.1"/>
    <property type="match status" value="1"/>
</dbReference>
<keyword evidence="2" id="KW-1185">Reference proteome</keyword>
<dbReference type="NCBIfam" id="TIGR00708">
    <property type="entry name" value="cobA"/>
    <property type="match status" value="1"/>
</dbReference>
<dbReference type="STRING" id="638302.HMPREF0908_0712"/>
<dbReference type="GO" id="GO:0009236">
    <property type="term" value="P:cobalamin biosynthetic process"/>
    <property type="evidence" value="ECO:0007669"/>
    <property type="project" value="InterPro"/>
</dbReference>
<dbReference type="GO" id="GO:0005524">
    <property type="term" value="F:ATP binding"/>
    <property type="evidence" value="ECO:0007669"/>
    <property type="project" value="InterPro"/>
</dbReference>
<sequence>MGKKGLIIVHTGDGKGKTTAALGMAMRAWGNGMRVLILQFIKGSRTYGELEAIKALHSLQERIEIRQGGLGFSQRGDNREEQHRQAAQELLHRAKNEIQQGMWDMVILDEFNYAYSFGFIKRNELDDLLAARPSCMHLIFTGRNAAQELIERADLVTEMKLVKHPYQQGIKAQEGIEF</sequence>
<dbReference type="InterPro" id="IPR027417">
    <property type="entry name" value="P-loop_NTPase"/>
</dbReference>
<dbReference type="EC" id="2.5.1.17" evidence="1"/>
<dbReference type="Pfam" id="PF02572">
    <property type="entry name" value="CobA_CobO_BtuR"/>
    <property type="match status" value="1"/>
</dbReference>
<evidence type="ECO:0000313" key="2">
    <source>
        <dbReference type="Proteomes" id="UP000005309"/>
    </source>
</evidence>
<dbReference type="InterPro" id="IPR003724">
    <property type="entry name" value="CblAdoTrfase_CobA"/>
</dbReference>
<name>C4V2G8_9FIRM</name>
<dbReference type="CDD" id="cd00561">
    <property type="entry name" value="CobA_ACA"/>
    <property type="match status" value="1"/>
</dbReference>
<dbReference type="AlphaFoldDB" id="C4V2G8"/>
<evidence type="ECO:0000313" key="1">
    <source>
        <dbReference type="EMBL" id="EEQ48982.1"/>
    </source>
</evidence>
<dbReference type="PANTHER" id="PTHR46638">
    <property type="entry name" value="CORRINOID ADENOSYLTRANSFERASE"/>
    <property type="match status" value="1"/>
</dbReference>
<dbReference type="SUPFAM" id="SSF52540">
    <property type="entry name" value="P-loop containing nucleoside triphosphate hydrolases"/>
    <property type="match status" value="1"/>
</dbReference>
<dbReference type="PANTHER" id="PTHR46638:SF1">
    <property type="entry name" value="CORRINOID ADENOSYLTRANSFERASE"/>
    <property type="match status" value="1"/>
</dbReference>
<protein>
    <submittedName>
        <fullName evidence="1">Cob(I)yrinic acid a,c-diamide adenosyltransferase</fullName>
        <ecNumber evidence="1">2.5.1.17</ecNumber>
    </submittedName>
</protein>
<organism evidence="1 2">
    <name type="scientific">Selenomonas flueggei ATCC 43531</name>
    <dbReference type="NCBI Taxonomy" id="638302"/>
    <lineage>
        <taxon>Bacteria</taxon>
        <taxon>Bacillati</taxon>
        <taxon>Bacillota</taxon>
        <taxon>Negativicutes</taxon>
        <taxon>Selenomonadales</taxon>
        <taxon>Selenomonadaceae</taxon>
        <taxon>Selenomonas</taxon>
    </lineage>
</organism>
<reference evidence="1 2" key="1">
    <citation type="submission" date="2009-04" db="EMBL/GenBank/DDBJ databases">
        <authorList>
            <person name="Qin X."/>
            <person name="Bachman B."/>
            <person name="Battles P."/>
            <person name="Bell A."/>
            <person name="Bess C."/>
            <person name="Bickham C."/>
            <person name="Chaboub L."/>
            <person name="Chen D."/>
            <person name="Coyle M."/>
            <person name="Deiros D.R."/>
            <person name="Dinh H."/>
            <person name="Forbes L."/>
            <person name="Fowler G."/>
            <person name="Francisco L."/>
            <person name="Fu Q."/>
            <person name="Gubbala S."/>
            <person name="Hale W."/>
            <person name="Han Y."/>
            <person name="Hemphill L."/>
            <person name="Highlander S.K."/>
            <person name="Hirani K."/>
            <person name="Hogues M."/>
            <person name="Jackson L."/>
            <person name="Jakkamsetti A."/>
            <person name="Javaid M."/>
            <person name="Jiang H."/>
            <person name="Korchina V."/>
            <person name="Kovar C."/>
            <person name="Lara F."/>
            <person name="Lee S."/>
            <person name="Mata R."/>
            <person name="Mathew T."/>
            <person name="Moen C."/>
            <person name="Morales K."/>
            <person name="Munidasa M."/>
            <person name="Nazareth L."/>
            <person name="Ngo R."/>
            <person name="Nguyen L."/>
            <person name="Okwuonu G."/>
            <person name="Ongeri F."/>
            <person name="Patil S."/>
            <person name="Petrosino J."/>
            <person name="Pham C."/>
            <person name="Pham P."/>
            <person name="Pu L.-L."/>
            <person name="Puazo M."/>
            <person name="Raj R."/>
            <person name="Reid J."/>
            <person name="Rouhana J."/>
            <person name="Saada N."/>
            <person name="Shang Y."/>
            <person name="Simmons D."/>
            <person name="Thornton R."/>
            <person name="Warren J."/>
            <person name="Weissenberger G."/>
            <person name="Zhang J."/>
            <person name="Zhang L."/>
            <person name="Zhou C."/>
            <person name="Zhu D."/>
            <person name="Muzny D."/>
            <person name="Worley K."/>
            <person name="Gibbs R."/>
        </authorList>
    </citation>
    <scope>NUCLEOTIDE SEQUENCE [LARGE SCALE GENOMIC DNA]</scope>
    <source>
        <strain evidence="1 2">ATCC 43531</strain>
    </source>
</reference>
<comment type="caution">
    <text evidence="1">The sequence shown here is derived from an EMBL/GenBank/DDBJ whole genome shotgun (WGS) entry which is preliminary data.</text>
</comment>
<proteinExistence type="predicted"/>